<feature type="binding site" evidence="7">
    <location>
        <begin position="77"/>
        <end position="80"/>
    </location>
    <ligand>
        <name>carbamoyl phosphate</name>
        <dbReference type="ChEBI" id="CHEBI:58228"/>
    </ligand>
</feature>
<dbReference type="Proteomes" id="UP000199423">
    <property type="component" value="Unassembled WGS sequence"/>
</dbReference>
<dbReference type="PANTHER" id="PTHR45753:SF3">
    <property type="entry name" value="ORNITHINE TRANSCARBAMYLASE, MITOCHONDRIAL"/>
    <property type="match status" value="1"/>
</dbReference>
<evidence type="ECO:0000256" key="1">
    <source>
        <dbReference type="ARBA" id="ARBA00003822"/>
    </source>
</evidence>
<feature type="binding site" evidence="7">
    <location>
        <begin position="250"/>
        <end position="251"/>
    </location>
    <ligand>
        <name>L-ornithine</name>
        <dbReference type="ChEBI" id="CHEBI:46911"/>
    </ligand>
</feature>
<name>A0A1I7MTH8_9HYPH</name>
<gene>
    <name evidence="10" type="ORF">SAMN04488557_0038</name>
</gene>
<comment type="subcellular location">
    <subcellularLocation>
        <location evidence="7">Cytoplasm</location>
    </subcellularLocation>
</comment>
<comment type="function">
    <text evidence="1">Reversibly catalyzes the transfer of the carbamoyl group from carbamoyl phosphate (CP) to the N(epsilon) atom of ornithine (ORN) to produce L-citrulline.</text>
</comment>
<organism evidence="10 11">
    <name type="scientific">Hyphomicrobium facile</name>
    <dbReference type="NCBI Taxonomy" id="51670"/>
    <lineage>
        <taxon>Bacteria</taxon>
        <taxon>Pseudomonadati</taxon>
        <taxon>Pseudomonadota</taxon>
        <taxon>Alphaproteobacteria</taxon>
        <taxon>Hyphomicrobiales</taxon>
        <taxon>Hyphomicrobiaceae</taxon>
        <taxon>Hyphomicrobium</taxon>
    </lineage>
</organism>
<feature type="binding site" evidence="7">
    <location>
        <position position="313"/>
    </location>
    <ligand>
        <name>carbamoyl phosphate</name>
        <dbReference type="ChEBI" id="CHEBI:58228"/>
    </ligand>
</feature>
<dbReference type="GO" id="GO:0019240">
    <property type="term" value="P:citrulline biosynthetic process"/>
    <property type="evidence" value="ECO:0007669"/>
    <property type="project" value="TreeGrafter"/>
</dbReference>
<dbReference type="FunFam" id="3.40.50.1370:FF:000008">
    <property type="entry name" value="Ornithine carbamoyltransferase"/>
    <property type="match status" value="1"/>
</dbReference>
<dbReference type="InterPro" id="IPR002292">
    <property type="entry name" value="Orn/put_carbamltrans"/>
</dbReference>
<feature type="binding site" evidence="7">
    <location>
        <position position="104"/>
    </location>
    <ligand>
        <name>carbamoyl phosphate</name>
        <dbReference type="ChEBI" id="CHEBI:58228"/>
    </ligand>
</feature>
<dbReference type="GO" id="GO:0004585">
    <property type="term" value="F:ornithine carbamoyltransferase activity"/>
    <property type="evidence" value="ECO:0007669"/>
    <property type="project" value="UniProtKB-UniRule"/>
</dbReference>
<dbReference type="OrthoDB" id="9802587at2"/>
<feature type="binding site" evidence="7">
    <location>
        <position position="186"/>
    </location>
    <ligand>
        <name>L-ornithine</name>
        <dbReference type="ChEBI" id="CHEBI:46911"/>
    </ligand>
</feature>
<dbReference type="InterPro" id="IPR006131">
    <property type="entry name" value="Asp_carbamoyltransf_Asp/Orn-bd"/>
</dbReference>
<feature type="binding site" evidence="7">
    <location>
        <begin position="155"/>
        <end position="158"/>
    </location>
    <ligand>
        <name>carbamoyl phosphate</name>
        <dbReference type="ChEBI" id="CHEBI:58228"/>
    </ligand>
</feature>
<dbReference type="STRING" id="51670.SAMN04488557_0038"/>
<feature type="domain" description="Aspartate/ornithine carbamoyltransferase carbamoyl-P binding" evidence="9">
    <location>
        <begin position="25"/>
        <end position="168"/>
    </location>
</feature>
<feature type="binding site" evidence="7">
    <location>
        <position position="128"/>
    </location>
    <ligand>
        <name>carbamoyl phosphate</name>
        <dbReference type="ChEBI" id="CHEBI:58228"/>
    </ligand>
</feature>
<dbReference type="NCBIfam" id="NF001986">
    <property type="entry name" value="PRK00779.1"/>
    <property type="match status" value="1"/>
</dbReference>
<dbReference type="NCBIfam" id="TIGR00658">
    <property type="entry name" value="orni_carb_tr"/>
    <property type="match status" value="1"/>
</dbReference>
<dbReference type="EMBL" id="FPCH01000001">
    <property type="protein sequence ID" value="SFV25700.1"/>
    <property type="molecule type" value="Genomic_DNA"/>
</dbReference>
<keyword evidence="5 7" id="KW-0808">Transferase</keyword>
<protein>
    <recommendedName>
        <fullName evidence="4 7">Ornithine carbamoyltransferase</fullName>
        <shortName evidence="7">OTCase</shortName>
        <ecNumber evidence="4 7">2.1.3.3</ecNumber>
    </recommendedName>
</protein>
<dbReference type="Pfam" id="PF02729">
    <property type="entry name" value="OTCace_N"/>
    <property type="match status" value="1"/>
</dbReference>
<comment type="catalytic activity">
    <reaction evidence="6 7">
        <text>carbamoyl phosphate + L-ornithine = L-citrulline + phosphate + H(+)</text>
        <dbReference type="Rhea" id="RHEA:19513"/>
        <dbReference type="ChEBI" id="CHEBI:15378"/>
        <dbReference type="ChEBI" id="CHEBI:43474"/>
        <dbReference type="ChEBI" id="CHEBI:46911"/>
        <dbReference type="ChEBI" id="CHEBI:57743"/>
        <dbReference type="ChEBI" id="CHEBI:58228"/>
        <dbReference type="EC" id="2.1.3.3"/>
    </reaction>
</comment>
<dbReference type="PANTHER" id="PTHR45753">
    <property type="entry name" value="ORNITHINE CARBAMOYLTRANSFERASE, MITOCHONDRIAL"/>
    <property type="match status" value="1"/>
</dbReference>
<evidence type="ECO:0000256" key="3">
    <source>
        <dbReference type="ARBA" id="ARBA00007805"/>
    </source>
</evidence>
<keyword evidence="11" id="KW-1185">Reference proteome</keyword>
<dbReference type="InterPro" id="IPR036901">
    <property type="entry name" value="Asp/Orn_carbamoylTrfase_sf"/>
</dbReference>
<dbReference type="InterPro" id="IPR006130">
    <property type="entry name" value="Asp/Orn_carbamoylTrfase"/>
</dbReference>
<dbReference type="PRINTS" id="PR00102">
    <property type="entry name" value="OTCASE"/>
</dbReference>
<comment type="pathway">
    <text evidence="2">Amino-acid biosynthesis; L-arginine biosynthesis; L-arginine from L-ornithine and carbamoyl phosphate: step 1/3.</text>
</comment>
<feature type="binding site" evidence="7">
    <location>
        <position position="246"/>
    </location>
    <ligand>
        <name>L-ornithine</name>
        <dbReference type="ChEBI" id="CHEBI:46911"/>
    </ligand>
</feature>
<dbReference type="GO" id="GO:0005737">
    <property type="term" value="C:cytoplasm"/>
    <property type="evidence" value="ECO:0007669"/>
    <property type="project" value="UniProtKB-SubCell"/>
</dbReference>
<dbReference type="GO" id="GO:0016597">
    <property type="term" value="F:amino acid binding"/>
    <property type="evidence" value="ECO:0007669"/>
    <property type="project" value="InterPro"/>
</dbReference>
<dbReference type="PRINTS" id="PR00100">
    <property type="entry name" value="AOTCASE"/>
</dbReference>
<keyword evidence="7" id="KW-0963">Cytoplasm</keyword>
<evidence type="ECO:0000259" key="9">
    <source>
        <dbReference type="Pfam" id="PF02729"/>
    </source>
</evidence>
<dbReference type="HAMAP" id="MF_01109">
    <property type="entry name" value="OTCase"/>
    <property type="match status" value="1"/>
</dbReference>
<dbReference type="Gene3D" id="3.40.50.1370">
    <property type="entry name" value="Aspartate/ornithine carbamoyltransferase"/>
    <property type="match status" value="2"/>
</dbReference>
<dbReference type="Pfam" id="PF00185">
    <property type="entry name" value="OTCace"/>
    <property type="match status" value="1"/>
</dbReference>
<evidence type="ECO:0000256" key="2">
    <source>
        <dbReference type="ARBA" id="ARBA00004975"/>
    </source>
</evidence>
<dbReference type="InterPro" id="IPR006132">
    <property type="entry name" value="Asp/Orn_carbamoyltranf_P-bd"/>
</dbReference>
<evidence type="ECO:0000256" key="7">
    <source>
        <dbReference type="HAMAP-Rule" id="MF_01109"/>
    </source>
</evidence>
<accession>A0A1I7MTH8</accession>
<feature type="domain" description="Aspartate/ornithine carbamoyltransferase Asp/Orn-binding" evidence="8">
    <location>
        <begin position="174"/>
        <end position="324"/>
    </location>
</feature>
<feature type="binding site" evidence="7">
    <location>
        <begin position="285"/>
        <end position="286"/>
    </location>
    <ligand>
        <name>carbamoyl phosphate</name>
        <dbReference type="ChEBI" id="CHEBI:58228"/>
    </ligand>
</feature>
<evidence type="ECO:0000313" key="10">
    <source>
        <dbReference type="EMBL" id="SFV25700.1"/>
    </source>
</evidence>
<evidence type="ECO:0000256" key="4">
    <source>
        <dbReference type="ARBA" id="ARBA00013007"/>
    </source>
</evidence>
<dbReference type="AlphaFoldDB" id="A0A1I7MTH8"/>
<dbReference type="GO" id="GO:0042450">
    <property type="term" value="P:L-arginine biosynthetic process via ornithine"/>
    <property type="evidence" value="ECO:0007669"/>
    <property type="project" value="UniProtKB-UniRule"/>
</dbReference>
<dbReference type="InterPro" id="IPR024904">
    <property type="entry name" value="OTCase_ArgI"/>
</dbReference>
<evidence type="ECO:0000259" key="8">
    <source>
        <dbReference type="Pfam" id="PF00185"/>
    </source>
</evidence>
<dbReference type="EC" id="2.1.3.3" evidence="4 7"/>
<evidence type="ECO:0000313" key="11">
    <source>
        <dbReference type="Proteomes" id="UP000199423"/>
    </source>
</evidence>
<evidence type="ECO:0000256" key="6">
    <source>
        <dbReference type="ARBA" id="ARBA00048772"/>
    </source>
</evidence>
<comment type="similarity">
    <text evidence="3 7">Belongs to the aspartate/ornithine carbamoyltransferase superfamily. OTCase family.</text>
</comment>
<proteinExistence type="inferred from homology"/>
<sequence>MTGNSKELEKAPQVMTTKQTARTVRHFLDISDLDSKSLRGIIDAAHAMKKAGKRVPAGLRPKDIEDRVLVLIFEKPSTRTRVSFDIAMRQLGGGALTLNHTDLQLGRGESVADTARVLSRYADGIMIRANEHATLLELARYATIPVINGLTEKSHPCQVMADIQTFEEHLGSIKGKSVAWVGDGNNVAVSWMHAAVRFGFKLKIAAPKELFPEEEAIAWVRREKGDVEIGTDPVHAVKDVDCVVTDTWVSMGQSDAARRKKMLAPYAVDAKLMGKAAKNAIFMHCLPAYRGHEVTEDVLEGPQSVVFDEAENRLHVQKAILAWCFGA</sequence>
<dbReference type="SUPFAM" id="SSF53671">
    <property type="entry name" value="Aspartate/ornithine carbamoyltransferase"/>
    <property type="match status" value="1"/>
</dbReference>
<evidence type="ECO:0000256" key="5">
    <source>
        <dbReference type="ARBA" id="ARBA00022679"/>
    </source>
</evidence>
<dbReference type="PROSITE" id="PS00097">
    <property type="entry name" value="CARBAMOYLTRANSFERASE"/>
    <property type="match status" value="1"/>
</dbReference>
<reference evidence="11" key="1">
    <citation type="submission" date="2016-10" db="EMBL/GenBank/DDBJ databases">
        <authorList>
            <person name="Varghese N."/>
            <person name="Submissions S."/>
        </authorList>
    </citation>
    <scope>NUCLEOTIDE SEQUENCE [LARGE SCALE GENOMIC DNA]</scope>
    <source>
        <strain evidence="11">DSM 1565</strain>
    </source>
</reference>